<dbReference type="Proteomes" id="UP000320184">
    <property type="component" value="Unassembled WGS sequence"/>
</dbReference>
<feature type="chain" id="PRO_5022185332" description="Fibronectin type III domain-containing protein" evidence="2">
    <location>
        <begin position="27"/>
        <end position="650"/>
    </location>
</feature>
<evidence type="ECO:0000256" key="1">
    <source>
        <dbReference type="SAM" id="MobiDB-lite"/>
    </source>
</evidence>
<proteinExistence type="predicted"/>
<evidence type="ECO:0008006" key="5">
    <source>
        <dbReference type="Google" id="ProtNLM"/>
    </source>
</evidence>
<keyword evidence="2" id="KW-0732">Signal</keyword>
<gene>
    <name evidence="3" type="ORF">E6K73_07500</name>
</gene>
<sequence>MRSRVSSSFAALLLASVSFLAPAARADWPSGGIRVSASYSAKFSPCVGSDGAGGAFVAWTEESGPDRLVRAQHLTRDGTVAPGWPSDGILVSAAVGFYDGVTMVADGQGGAYVAWDTADLYGGVGMAHLNSSAVALPAGSRVPAPWATASPASTGVPSPEKRRSGDALPGLAADGAGGVFFVWLHSTELFGCFAGVYHRWADGTTGAGNSIFAGYCPSAPVACADGAGGVIVAVASDCGSDDGNILVNHFAATGALAPGWSSARWVLPSSGHRDAPGIVSDGAGGAILAWQEGTGRPYAQRLSADTSFTWGDQGIPLCTKPTTSGVTRGLSDGRGAWFRYSAIVPDGAGGAIVAWVDHRGGDSTGTADLYAQRVTHDGTIAPGWPVDGAPICTAPRDQLLPSIVPDGSGGALLVWKDARSDTSGDIYAQHLEATGAPASGWPSDGLGVCTTPDEQDRPAACTDGAGGAIVVWTDSRSGTPDVYAAHVAPDHVVPTLISFAGFTATPGRVHLTWLVQDRILTATAYRRNAREEEWVNLGVLSPDGTGRIELEDRDVVANTRYEYRLGVMREGREVFLGSTSVLVPGSLSLALQGMLPNPATDELRVSFTLAVAAPATLELIDLGGRRLSKQDVGSLGPGAHVLDLRLEHRV</sequence>
<organism evidence="3 4">
    <name type="scientific">Eiseniibacteriota bacterium</name>
    <dbReference type="NCBI Taxonomy" id="2212470"/>
    <lineage>
        <taxon>Bacteria</taxon>
        <taxon>Candidatus Eiseniibacteriota</taxon>
    </lineage>
</organism>
<name>A0A538SGW9_UNCEI</name>
<dbReference type="EMBL" id="VBOT01000095">
    <property type="protein sequence ID" value="TMQ50615.1"/>
    <property type="molecule type" value="Genomic_DNA"/>
</dbReference>
<protein>
    <recommendedName>
        <fullName evidence="5">Fibronectin type III domain-containing protein</fullName>
    </recommendedName>
</protein>
<accession>A0A538SGW9</accession>
<evidence type="ECO:0000256" key="2">
    <source>
        <dbReference type="SAM" id="SignalP"/>
    </source>
</evidence>
<reference evidence="3 4" key="1">
    <citation type="journal article" date="2019" name="Nat. Microbiol.">
        <title>Mediterranean grassland soil C-N compound turnover is dependent on rainfall and depth, and is mediated by genomically divergent microorganisms.</title>
        <authorList>
            <person name="Diamond S."/>
            <person name="Andeer P.F."/>
            <person name="Li Z."/>
            <person name="Crits-Christoph A."/>
            <person name="Burstein D."/>
            <person name="Anantharaman K."/>
            <person name="Lane K.R."/>
            <person name="Thomas B.C."/>
            <person name="Pan C."/>
            <person name="Northen T.R."/>
            <person name="Banfield J.F."/>
        </authorList>
    </citation>
    <scope>NUCLEOTIDE SEQUENCE [LARGE SCALE GENOMIC DNA]</scope>
    <source>
        <strain evidence="3">WS_3</strain>
    </source>
</reference>
<feature type="signal peptide" evidence="2">
    <location>
        <begin position="1"/>
        <end position="26"/>
    </location>
</feature>
<comment type="caution">
    <text evidence="3">The sequence shown here is derived from an EMBL/GenBank/DDBJ whole genome shotgun (WGS) entry which is preliminary data.</text>
</comment>
<evidence type="ECO:0000313" key="4">
    <source>
        <dbReference type="Proteomes" id="UP000320184"/>
    </source>
</evidence>
<dbReference type="AlphaFoldDB" id="A0A538SGW9"/>
<feature type="non-terminal residue" evidence="3">
    <location>
        <position position="650"/>
    </location>
</feature>
<evidence type="ECO:0000313" key="3">
    <source>
        <dbReference type="EMBL" id="TMQ50615.1"/>
    </source>
</evidence>
<feature type="region of interest" description="Disordered" evidence="1">
    <location>
        <begin position="147"/>
        <end position="168"/>
    </location>
</feature>